<evidence type="ECO:0000313" key="3">
    <source>
        <dbReference type="Proteomes" id="UP001607303"/>
    </source>
</evidence>
<dbReference type="AlphaFoldDB" id="A0ABD2BG32"/>
<dbReference type="Proteomes" id="UP001607303">
    <property type="component" value="Unassembled WGS sequence"/>
</dbReference>
<feature type="compositionally biased region" description="Polar residues" evidence="1">
    <location>
        <begin position="1"/>
        <end position="15"/>
    </location>
</feature>
<proteinExistence type="predicted"/>
<keyword evidence="3" id="KW-1185">Reference proteome</keyword>
<accession>A0ABD2BG32</accession>
<feature type="compositionally biased region" description="Polar residues" evidence="1">
    <location>
        <begin position="72"/>
        <end position="81"/>
    </location>
</feature>
<evidence type="ECO:0000256" key="1">
    <source>
        <dbReference type="SAM" id="MobiDB-lite"/>
    </source>
</evidence>
<feature type="compositionally biased region" description="Acidic residues" evidence="1">
    <location>
        <begin position="18"/>
        <end position="44"/>
    </location>
</feature>
<evidence type="ECO:0000313" key="2">
    <source>
        <dbReference type="EMBL" id="KAL2731705.1"/>
    </source>
</evidence>
<protein>
    <submittedName>
        <fullName evidence="2">Uncharacterized protein</fullName>
    </submittedName>
</protein>
<gene>
    <name evidence="2" type="ORF">V1477_015528</name>
</gene>
<feature type="compositionally biased region" description="Low complexity" evidence="1">
    <location>
        <begin position="56"/>
        <end position="67"/>
    </location>
</feature>
<sequence>MKQNYRSFRSGSLRAQSYDDDQEEDEEDEKDEEEEEVEEEEEEEGFVRARTNQAFPSTTSLQPLPSSKVKPTKSNQKQENNSLMEIHLRAYSICKKFHWSISPNHTDDSYG</sequence>
<dbReference type="EMBL" id="JAYRBN010000076">
    <property type="protein sequence ID" value="KAL2731705.1"/>
    <property type="molecule type" value="Genomic_DNA"/>
</dbReference>
<reference evidence="2 3" key="1">
    <citation type="journal article" date="2024" name="Ann. Entomol. Soc. Am.">
        <title>Genomic analyses of the southern and eastern yellowjacket wasps (Hymenoptera: Vespidae) reveal evolutionary signatures of social life.</title>
        <authorList>
            <person name="Catto M.A."/>
            <person name="Caine P.B."/>
            <person name="Orr S.E."/>
            <person name="Hunt B.G."/>
            <person name="Goodisman M.A.D."/>
        </authorList>
    </citation>
    <scope>NUCLEOTIDE SEQUENCE [LARGE SCALE GENOMIC DNA]</scope>
    <source>
        <strain evidence="2">232</strain>
        <tissue evidence="2">Head and thorax</tissue>
    </source>
</reference>
<organism evidence="2 3">
    <name type="scientific">Vespula maculifrons</name>
    <name type="common">Eastern yellow jacket</name>
    <name type="synonym">Wasp</name>
    <dbReference type="NCBI Taxonomy" id="7453"/>
    <lineage>
        <taxon>Eukaryota</taxon>
        <taxon>Metazoa</taxon>
        <taxon>Ecdysozoa</taxon>
        <taxon>Arthropoda</taxon>
        <taxon>Hexapoda</taxon>
        <taxon>Insecta</taxon>
        <taxon>Pterygota</taxon>
        <taxon>Neoptera</taxon>
        <taxon>Endopterygota</taxon>
        <taxon>Hymenoptera</taxon>
        <taxon>Apocrita</taxon>
        <taxon>Aculeata</taxon>
        <taxon>Vespoidea</taxon>
        <taxon>Vespidae</taxon>
        <taxon>Vespinae</taxon>
        <taxon>Vespula</taxon>
    </lineage>
</organism>
<name>A0ABD2BG32_VESMC</name>
<feature type="region of interest" description="Disordered" evidence="1">
    <location>
        <begin position="1"/>
        <end position="81"/>
    </location>
</feature>
<comment type="caution">
    <text evidence="2">The sequence shown here is derived from an EMBL/GenBank/DDBJ whole genome shotgun (WGS) entry which is preliminary data.</text>
</comment>